<dbReference type="STRING" id="41431.PCC8801_3826"/>
<reference evidence="7" key="1">
    <citation type="journal article" date="2011" name="MBio">
        <title>Novel metabolic attributes of the genus Cyanothece, comprising a group of unicellular nitrogen-fixing Cyanobacteria.</title>
        <authorList>
            <person name="Bandyopadhyay A."/>
            <person name="Elvitigala T."/>
            <person name="Welsh E."/>
            <person name="Stockel J."/>
            <person name="Liberton M."/>
            <person name="Min H."/>
            <person name="Sherman L.A."/>
            <person name="Pakrasi H.B."/>
        </authorList>
    </citation>
    <scope>NUCLEOTIDE SEQUENCE [LARGE SCALE GENOMIC DNA]</scope>
    <source>
        <strain evidence="7">PCC 8801</strain>
    </source>
</reference>
<dbReference type="InterPro" id="IPR029052">
    <property type="entry name" value="Metallo-depent_PP-like"/>
</dbReference>
<evidence type="ECO:0000256" key="4">
    <source>
        <dbReference type="ARBA" id="ARBA00025742"/>
    </source>
</evidence>
<dbReference type="OrthoDB" id="2036332at2"/>
<dbReference type="PANTHER" id="PTHR42988:SF2">
    <property type="entry name" value="CYCLIC NUCLEOTIDE PHOSPHODIESTERASE CBUA0032-RELATED"/>
    <property type="match status" value="1"/>
</dbReference>
<dbReference type="KEGG" id="cyp:PCC8801_3826"/>
<dbReference type="Proteomes" id="UP000008204">
    <property type="component" value="Chromosome"/>
</dbReference>
<dbReference type="SUPFAM" id="SSF56300">
    <property type="entry name" value="Metallo-dependent phosphatases"/>
    <property type="match status" value="1"/>
</dbReference>
<dbReference type="InterPro" id="IPR050884">
    <property type="entry name" value="CNP_phosphodiesterase-III"/>
</dbReference>
<gene>
    <name evidence="6" type="ordered locus">PCC8801_3826</name>
</gene>
<sequence length="366" mass="42169">MNFRFAIISDPHVAVPQTIDLHSTRFSVVEISLLALEQVFSHLEQLDIDFLLLPGDLTQDGELDNHRWLQQRLAALPFPVYVVPGNHDIPSLQPNQQTLGFHQFPDYYYHQSYRNLNQLYYTCEVLPGVQLIGLNSTQFNQQGKQIGCLDENQLAWLEQLLPQLKDQFIFVMVHHNVIEHLPGQANHELGKRYMLDNANLLLNLLKESGCQLIFTGHLHVQDIAYSNNIYEITTGSLVSYPHPYRIIEVEHKQHKNIRLNVTSHRVNEVPGWDNLAKISRERLGDRSFGFMMKLLTSSPLNVPVTEAEKLAPHLRYFWADIAHGDSLFDFPHFPASIRHYFQQFGAIKPDGTPHLIDNHTTLYLSD</sequence>
<proteinExistence type="inferred from homology"/>
<feature type="domain" description="Calcineurin-like phosphoesterase" evidence="5">
    <location>
        <begin position="3"/>
        <end position="220"/>
    </location>
</feature>
<evidence type="ECO:0000313" key="7">
    <source>
        <dbReference type="Proteomes" id="UP000008204"/>
    </source>
</evidence>
<dbReference type="GO" id="GO:0046872">
    <property type="term" value="F:metal ion binding"/>
    <property type="evidence" value="ECO:0007669"/>
    <property type="project" value="UniProtKB-KW"/>
</dbReference>
<keyword evidence="2" id="KW-0378">Hydrolase</keyword>
<dbReference type="GO" id="GO:0016787">
    <property type="term" value="F:hydrolase activity"/>
    <property type="evidence" value="ECO:0007669"/>
    <property type="project" value="UniProtKB-KW"/>
</dbReference>
<dbReference type="AlphaFoldDB" id="B7K470"/>
<dbReference type="HOGENOM" id="CLU_064678_0_0_3"/>
<protein>
    <submittedName>
        <fullName evidence="6">Metallophosphoesterase</fullName>
    </submittedName>
</protein>
<dbReference type="eggNOG" id="COG1409">
    <property type="taxonomic scope" value="Bacteria"/>
</dbReference>
<dbReference type="Pfam" id="PF00149">
    <property type="entry name" value="Metallophos"/>
    <property type="match status" value="1"/>
</dbReference>
<evidence type="ECO:0000259" key="5">
    <source>
        <dbReference type="Pfam" id="PF00149"/>
    </source>
</evidence>
<dbReference type="InterPro" id="IPR004843">
    <property type="entry name" value="Calcineurin-like_PHP"/>
</dbReference>
<dbReference type="PANTHER" id="PTHR42988">
    <property type="entry name" value="PHOSPHOHYDROLASE"/>
    <property type="match status" value="1"/>
</dbReference>
<keyword evidence="3" id="KW-0408">Iron</keyword>
<evidence type="ECO:0000313" key="6">
    <source>
        <dbReference type="EMBL" id="ACK67776.1"/>
    </source>
</evidence>
<keyword evidence="7" id="KW-1185">Reference proteome</keyword>
<organism evidence="6 7">
    <name type="scientific">Rippkaea orientalis (strain PCC 8801 / RF-1)</name>
    <name type="common">Cyanothece sp. (strain PCC 8801)</name>
    <dbReference type="NCBI Taxonomy" id="41431"/>
    <lineage>
        <taxon>Bacteria</taxon>
        <taxon>Bacillati</taxon>
        <taxon>Cyanobacteriota</taxon>
        <taxon>Cyanophyceae</taxon>
        <taxon>Oscillatoriophycideae</taxon>
        <taxon>Chroococcales</taxon>
        <taxon>Aphanothecaceae</taxon>
        <taxon>Rippkaea</taxon>
        <taxon>Rippkaea orientalis</taxon>
    </lineage>
</organism>
<dbReference type="RefSeq" id="WP_012597034.1">
    <property type="nucleotide sequence ID" value="NC_011726.1"/>
</dbReference>
<dbReference type="EMBL" id="CP001287">
    <property type="protein sequence ID" value="ACK67776.1"/>
    <property type="molecule type" value="Genomic_DNA"/>
</dbReference>
<accession>B7K470</accession>
<keyword evidence="1" id="KW-0479">Metal-binding</keyword>
<comment type="similarity">
    <text evidence="4">Belongs to the cyclic nucleotide phosphodiesterase class-III family.</text>
</comment>
<evidence type="ECO:0000256" key="2">
    <source>
        <dbReference type="ARBA" id="ARBA00022801"/>
    </source>
</evidence>
<evidence type="ECO:0000256" key="1">
    <source>
        <dbReference type="ARBA" id="ARBA00022723"/>
    </source>
</evidence>
<dbReference type="Gene3D" id="3.60.21.10">
    <property type="match status" value="1"/>
</dbReference>
<name>B7K470_RIPO1</name>
<evidence type="ECO:0000256" key="3">
    <source>
        <dbReference type="ARBA" id="ARBA00023004"/>
    </source>
</evidence>